<feature type="transmembrane region" description="Helical" evidence="1">
    <location>
        <begin position="6"/>
        <end position="28"/>
    </location>
</feature>
<evidence type="ECO:0000256" key="1">
    <source>
        <dbReference type="SAM" id="Phobius"/>
    </source>
</evidence>
<keyword evidence="3" id="KW-0614">Plasmid</keyword>
<sequence>MTSPIPGVVAWPVLVLFIAVIIGRCWLLRDGAVDKLINRALVIALFGLLLREAWFEHMLIAILPFNDADVVHFARQISFGCILFTVSCIYGIAQLWAGADPEHTWQRQRRYDLVALISTITILIAGTPARRADQLIDQALGWPAVIAWVAFYLPIAATALLVGRISIRELRGADQNTSWRERSVYLGVLAIAIAIGADSVFVPVVTALEVAADRPSADPDMEAKAWTFFGATVAAGAVVAVPLIGTVLALSGWDRTSRYCRRLKPLWRDLTAAVPEIVLALPQDRSGRVEPATRLHRMTVEIRDSLLYLKRYGAVDEAGQGADAYARRVAAAIAAKNAGEAPQTSPAPAGRPAFVGARDLTAELQQLLDLAAAWPTAKRQAGRTESPDTALTQ</sequence>
<name>A0A0H5P9U5_NOCFR</name>
<dbReference type="RefSeq" id="WP_060595292.1">
    <property type="nucleotide sequence ID" value="NZ_CP031419.1"/>
</dbReference>
<dbReference type="KEGG" id="nfr:ERS450000_06152"/>
<feature type="transmembrane region" description="Helical" evidence="1">
    <location>
        <begin position="141"/>
        <end position="163"/>
    </location>
</feature>
<evidence type="ECO:0000313" key="3">
    <source>
        <dbReference type="EMBL" id="CRY84610.1"/>
    </source>
</evidence>
<dbReference type="AlphaFoldDB" id="A0A0H5P9U5"/>
<accession>A0A0H5P9U5</accession>
<dbReference type="EMBL" id="LN868941">
    <property type="protein sequence ID" value="CRY84610.1"/>
    <property type="molecule type" value="Genomic_DNA"/>
</dbReference>
<feature type="transmembrane region" description="Helical" evidence="1">
    <location>
        <begin position="77"/>
        <end position="99"/>
    </location>
</feature>
<feature type="transmembrane region" description="Helical" evidence="1">
    <location>
        <begin position="228"/>
        <end position="253"/>
    </location>
</feature>
<keyword evidence="1" id="KW-0472">Membrane</keyword>
<keyword evidence="1" id="KW-0812">Transmembrane</keyword>
<dbReference type="Pfam" id="PF20182">
    <property type="entry name" value="DUF6545"/>
    <property type="match status" value="1"/>
</dbReference>
<feature type="transmembrane region" description="Helical" evidence="1">
    <location>
        <begin position="111"/>
        <end position="129"/>
    </location>
</feature>
<feature type="transmembrane region" description="Helical" evidence="1">
    <location>
        <begin position="40"/>
        <end position="65"/>
    </location>
</feature>
<evidence type="ECO:0000313" key="4">
    <source>
        <dbReference type="Proteomes" id="UP000057820"/>
    </source>
</evidence>
<evidence type="ECO:0000259" key="2">
    <source>
        <dbReference type="Pfam" id="PF20182"/>
    </source>
</evidence>
<feature type="transmembrane region" description="Helical" evidence="1">
    <location>
        <begin position="184"/>
        <end position="208"/>
    </location>
</feature>
<dbReference type="NCBIfam" id="NF042915">
    <property type="entry name" value="MAB_1171c_fam"/>
    <property type="match status" value="1"/>
</dbReference>
<proteinExistence type="predicted"/>
<dbReference type="Proteomes" id="UP000057820">
    <property type="component" value="Plasmid 4"/>
</dbReference>
<organism evidence="3 4">
    <name type="scientific">Nocardia farcinica</name>
    <dbReference type="NCBI Taxonomy" id="37329"/>
    <lineage>
        <taxon>Bacteria</taxon>
        <taxon>Bacillati</taxon>
        <taxon>Actinomycetota</taxon>
        <taxon>Actinomycetes</taxon>
        <taxon>Mycobacteriales</taxon>
        <taxon>Nocardiaceae</taxon>
        <taxon>Nocardia</taxon>
    </lineage>
</organism>
<protein>
    <recommendedName>
        <fullName evidence="2">DUF6545 domain-containing protein</fullName>
    </recommendedName>
</protein>
<dbReference type="InterPro" id="IPR050039">
    <property type="entry name" value="MAB_1171c-like"/>
</dbReference>
<reference evidence="4" key="1">
    <citation type="submission" date="2015-03" db="EMBL/GenBank/DDBJ databases">
        <authorList>
            <consortium name="Pathogen Informatics"/>
        </authorList>
    </citation>
    <scope>NUCLEOTIDE SEQUENCE [LARGE SCALE GENOMIC DNA]</scope>
    <source>
        <strain evidence="4">NCTC11134</strain>
        <plasmid evidence="4">4</plasmid>
    </source>
</reference>
<feature type="domain" description="DUF6545" evidence="2">
    <location>
        <begin position="253"/>
        <end position="375"/>
    </location>
</feature>
<geneLocation type="plasmid" evidence="3">
    <name>4</name>
</geneLocation>
<keyword evidence="1" id="KW-1133">Transmembrane helix</keyword>
<gene>
    <name evidence="3" type="ORF">ERS450000_06152</name>
</gene>
<dbReference type="InterPro" id="IPR046675">
    <property type="entry name" value="DUF6545"/>
</dbReference>